<accession>A0A9P5XIE0</accession>
<protein>
    <submittedName>
        <fullName evidence="1">Uncharacterized protein</fullName>
    </submittedName>
</protein>
<sequence length="141" mass="14811">MAIPLGLCQITWGPNGANVGRVAADEPDNMDPKPIMVRPGAAPLWMAAGMPNIDGVQPGTIRALINGNTLVDNIGGFLFGRLQGPPNAPVWEIVPIGNFNNLFQIRVPGANLVWTVLAGAPPGQIALRNNIVEAGQAFMIV</sequence>
<gene>
    <name evidence="1" type="ORF">P691DRAFT_758738</name>
</gene>
<reference evidence="1" key="1">
    <citation type="submission" date="2020-11" db="EMBL/GenBank/DDBJ databases">
        <authorList>
            <consortium name="DOE Joint Genome Institute"/>
            <person name="Ahrendt S."/>
            <person name="Riley R."/>
            <person name="Andreopoulos W."/>
            <person name="Labutti K."/>
            <person name="Pangilinan J."/>
            <person name="Ruiz-Duenas F.J."/>
            <person name="Barrasa J.M."/>
            <person name="Sanchez-Garcia M."/>
            <person name="Camarero S."/>
            <person name="Miyauchi S."/>
            <person name="Serrano A."/>
            <person name="Linde D."/>
            <person name="Babiker R."/>
            <person name="Drula E."/>
            <person name="Ayuso-Fernandez I."/>
            <person name="Pacheco R."/>
            <person name="Padilla G."/>
            <person name="Ferreira P."/>
            <person name="Barriuso J."/>
            <person name="Kellner H."/>
            <person name="Castanera R."/>
            <person name="Alfaro M."/>
            <person name="Ramirez L."/>
            <person name="Pisabarro A.G."/>
            <person name="Kuo A."/>
            <person name="Tritt A."/>
            <person name="Lipzen A."/>
            <person name="He G."/>
            <person name="Yan M."/>
            <person name="Ng V."/>
            <person name="Cullen D."/>
            <person name="Martin F."/>
            <person name="Rosso M.-N."/>
            <person name="Henrissat B."/>
            <person name="Hibbett D."/>
            <person name="Martinez A.T."/>
            <person name="Grigoriev I.V."/>
        </authorList>
    </citation>
    <scope>NUCLEOTIDE SEQUENCE</scope>
    <source>
        <strain evidence="1">MF-IS2</strain>
    </source>
</reference>
<name>A0A9P5XIE0_9AGAR</name>
<evidence type="ECO:0000313" key="1">
    <source>
        <dbReference type="EMBL" id="KAF9449776.1"/>
    </source>
</evidence>
<evidence type="ECO:0000313" key="2">
    <source>
        <dbReference type="Proteomes" id="UP000807342"/>
    </source>
</evidence>
<dbReference type="EMBL" id="MU151120">
    <property type="protein sequence ID" value="KAF9449776.1"/>
    <property type="molecule type" value="Genomic_DNA"/>
</dbReference>
<keyword evidence="2" id="KW-1185">Reference proteome</keyword>
<comment type="caution">
    <text evidence="1">The sequence shown here is derived from an EMBL/GenBank/DDBJ whole genome shotgun (WGS) entry which is preliminary data.</text>
</comment>
<proteinExistence type="predicted"/>
<organism evidence="1 2">
    <name type="scientific">Macrolepiota fuliginosa MF-IS2</name>
    <dbReference type="NCBI Taxonomy" id="1400762"/>
    <lineage>
        <taxon>Eukaryota</taxon>
        <taxon>Fungi</taxon>
        <taxon>Dikarya</taxon>
        <taxon>Basidiomycota</taxon>
        <taxon>Agaricomycotina</taxon>
        <taxon>Agaricomycetes</taxon>
        <taxon>Agaricomycetidae</taxon>
        <taxon>Agaricales</taxon>
        <taxon>Agaricineae</taxon>
        <taxon>Agaricaceae</taxon>
        <taxon>Macrolepiota</taxon>
    </lineage>
</organism>
<dbReference type="Proteomes" id="UP000807342">
    <property type="component" value="Unassembled WGS sequence"/>
</dbReference>
<dbReference type="AlphaFoldDB" id="A0A9P5XIE0"/>
<dbReference type="Gene3D" id="2.80.10.50">
    <property type="match status" value="1"/>
</dbReference>